<keyword evidence="1" id="KW-0812">Transmembrane</keyword>
<feature type="transmembrane region" description="Helical" evidence="1">
    <location>
        <begin position="28"/>
        <end position="48"/>
    </location>
</feature>
<evidence type="ECO:0000256" key="1">
    <source>
        <dbReference type="SAM" id="Phobius"/>
    </source>
</evidence>
<proteinExistence type="predicted"/>
<keyword evidence="1" id="KW-0472">Membrane</keyword>
<keyword evidence="4" id="KW-1185">Reference proteome</keyword>
<dbReference type="EMBL" id="VITW01000013">
    <property type="protein sequence ID" value="TWB67924.1"/>
    <property type="molecule type" value="Genomic_DNA"/>
</dbReference>
<dbReference type="AlphaFoldDB" id="A0A560JF14"/>
<reference evidence="3 4" key="1">
    <citation type="submission" date="2019-06" db="EMBL/GenBank/DDBJ databases">
        <title>Genomic Encyclopedia of Type Strains, Phase IV (KMG-V): Genome sequencing to study the core and pangenomes of soil and plant-associated prokaryotes.</title>
        <authorList>
            <person name="Whitman W."/>
        </authorList>
    </citation>
    <scope>NUCLEOTIDE SEQUENCE [LARGE SCALE GENOMIC DNA]</scope>
    <source>
        <strain evidence="3 4">BR 10556</strain>
    </source>
</reference>
<protein>
    <submittedName>
        <fullName evidence="3">IstB-like ATP binding protein</fullName>
    </submittedName>
</protein>
<organism evidence="3 4">
    <name type="scientific">Bradyrhizobium sacchari</name>
    <dbReference type="NCBI Taxonomy" id="1399419"/>
    <lineage>
        <taxon>Bacteria</taxon>
        <taxon>Pseudomonadati</taxon>
        <taxon>Pseudomonadota</taxon>
        <taxon>Alphaproteobacteria</taxon>
        <taxon>Hyphomicrobiales</taxon>
        <taxon>Nitrobacteraceae</taxon>
        <taxon>Bradyrhizobium</taxon>
    </lineage>
</organism>
<dbReference type="Proteomes" id="UP000315914">
    <property type="component" value="Unassembled WGS sequence"/>
</dbReference>
<sequence>MVNGETVLLLRPPGVGQTYLPNVPRREAILFAYTVQFTAATALVAGFVKAHGKRRLDEKLLVLTKPKLPMVGQLDYR</sequence>
<comment type="caution">
    <text evidence="3">The sequence shown here is derived from an EMBL/GenBank/DDBJ whole genome shotgun (WGS) entry which is preliminary data.</text>
</comment>
<evidence type="ECO:0000259" key="2">
    <source>
        <dbReference type="Pfam" id="PF01695"/>
    </source>
</evidence>
<evidence type="ECO:0000313" key="4">
    <source>
        <dbReference type="Proteomes" id="UP000315914"/>
    </source>
</evidence>
<dbReference type="GO" id="GO:0005524">
    <property type="term" value="F:ATP binding"/>
    <property type="evidence" value="ECO:0007669"/>
    <property type="project" value="InterPro"/>
</dbReference>
<dbReference type="InterPro" id="IPR002611">
    <property type="entry name" value="IstB_ATP-bd"/>
</dbReference>
<name>A0A560JF14_9BRAD</name>
<feature type="domain" description="IstB-like ATP-binding" evidence="2">
    <location>
        <begin position="4"/>
        <end position="76"/>
    </location>
</feature>
<dbReference type="STRING" id="1399419.A5906_14380"/>
<keyword evidence="1" id="KW-1133">Transmembrane helix</keyword>
<accession>A0A560JF14</accession>
<dbReference type="Pfam" id="PF01695">
    <property type="entry name" value="IstB_IS21"/>
    <property type="match status" value="1"/>
</dbReference>
<evidence type="ECO:0000313" key="3">
    <source>
        <dbReference type="EMBL" id="TWB67924.1"/>
    </source>
</evidence>
<gene>
    <name evidence="3" type="ORF">FBZ95_11346</name>
</gene>